<dbReference type="EMBL" id="BSYO01000019">
    <property type="protein sequence ID" value="GMH18795.1"/>
    <property type="molecule type" value="Genomic_DNA"/>
</dbReference>
<sequence>MVAVLSSMDGGASGSPLVKVLLRNTSAELLIGRRWWQLDSRVGSCEDNWGVLVEAKKDLVLIFMLSLAVAMKPSMLSLPVHPHGVEISLAWVQIALALL</sequence>
<dbReference type="Proteomes" id="UP001279734">
    <property type="component" value="Unassembled WGS sequence"/>
</dbReference>
<accession>A0AAD3XWG2</accession>
<evidence type="ECO:0000313" key="2">
    <source>
        <dbReference type="Proteomes" id="UP001279734"/>
    </source>
</evidence>
<comment type="caution">
    <text evidence="1">The sequence shown here is derived from an EMBL/GenBank/DDBJ whole genome shotgun (WGS) entry which is preliminary data.</text>
</comment>
<reference evidence="1" key="1">
    <citation type="submission" date="2023-05" db="EMBL/GenBank/DDBJ databases">
        <title>Nepenthes gracilis genome sequencing.</title>
        <authorList>
            <person name="Fukushima K."/>
        </authorList>
    </citation>
    <scope>NUCLEOTIDE SEQUENCE</scope>
    <source>
        <strain evidence="1">SING2019-196</strain>
    </source>
</reference>
<proteinExistence type="predicted"/>
<keyword evidence="2" id="KW-1185">Reference proteome</keyword>
<dbReference type="AlphaFoldDB" id="A0AAD3XWG2"/>
<gene>
    <name evidence="1" type="ORF">Nepgr_020636</name>
</gene>
<protein>
    <submittedName>
        <fullName evidence="1">Uncharacterized protein</fullName>
    </submittedName>
</protein>
<name>A0AAD3XWG2_NEPGR</name>
<evidence type="ECO:0000313" key="1">
    <source>
        <dbReference type="EMBL" id="GMH18795.1"/>
    </source>
</evidence>
<organism evidence="1 2">
    <name type="scientific">Nepenthes gracilis</name>
    <name type="common">Slender pitcher plant</name>
    <dbReference type="NCBI Taxonomy" id="150966"/>
    <lineage>
        <taxon>Eukaryota</taxon>
        <taxon>Viridiplantae</taxon>
        <taxon>Streptophyta</taxon>
        <taxon>Embryophyta</taxon>
        <taxon>Tracheophyta</taxon>
        <taxon>Spermatophyta</taxon>
        <taxon>Magnoliopsida</taxon>
        <taxon>eudicotyledons</taxon>
        <taxon>Gunneridae</taxon>
        <taxon>Pentapetalae</taxon>
        <taxon>Caryophyllales</taxon>
        <taxon>Nepenthaceae</taxon>
        <taxon>Nepenthes</taxon>
    </lineage>
</organism>